<dbReference type="InterPro" id="IPR002347">
    <property type="entry name" value="SDR_fam"/>
</dbReference>
<proteinExistence type="inferred from homology"/>
<dbReference type="Proteomes" id="UP000198381">
    <property type="component" value="Unassembled WGS sequence"/>
</dbReference>
<dbReference type="PRINTS" id="PR00080">
    <property type="entry name" value="SDRFAMILY"/>
</dbReference>
<dbReference type="SUPFAM" id="SSF51735">
    <property type="entry name" value="NAD(P)-binding Rossmann-fold domains"/>
    <property type="match status" value="1"/>
</dbReference>
<keyword evidence="4" id="KW-1185">Reference proteome</keyword>
<dbReference type="Pfam" id="PF13561">
    <property type="entry name" value="adh_short_C2"/>
    <property type="match status" value="1"/>
</dbReference>
<dbReference type="InterPro" id="IPR036291">
    <property type="entry name" value="NAD(P)-bd_dom_sf"/>
</dbReference>
<dbReference type="PROSITE" id="PS00061">
    <property type="entry name" value="ADH_SHORT"/>
    <property type="match status" value="1"/>
</dbReference>
<sequence length="246" mass="26466">MGFSSRLLSGKVALVTGAGKGIGKAIVDNFLKEGAKVYAVTKTINSLSEYSSNELLIPCYLDVTDQEAVKELFIKIKKEENKLDILVNNAGIMQDALLGMITEKQIQQTFSVNVFAVINFMQYASKLMKKSQSGSIINISSVMGIHGNRGQSVYSASKGAINSLTKSASKELSIYSIRVNAVAPGVIETELIKNISDVIMEKKISQIGMGRMGSPSEVADTIVYLASDLSRYVSGQIIGIDGSMSF</sequence>
<protein>
    <submittedName>
        <fullName evidence="3">Short-chain dehydrogenase</fullName>
    </submittedName>
</protein>
<gene>
    <name evidence="3" type="ORF">B0A81_15295</name>
</gene>
<evidence type="ECO:0000256" key="1">
    <source>
        <dbReference type="ARBA" id="ARBA00006484"/>
    </source>
</evidence>
<evidence type="ECO:0000313" key="4">
    <source>
        <dbReference type="Proteomes" id="UP000198381"/>
    </source>
</evidence>
<dbReference type="InterPro" id="IPR020904">
    <property type="entry name" value="Sc_DH/Rdtase_CS"/>
</dbReference>
<evidence type="ECO:0000313" key="3">
    <source>
        <dbReference type="EMBL" id="OXB05314.1"/>
    </source>
</evidence>
<dbReference type="CDD" id="cd05233">
    <property type="entry name" value="SDR_c"/>
    <property type="match status" value="1"/>
</dbReference>
<keyword evidence="2" id="KW-0560">Oxidoreductase</keyword>
<accession>A0ABX4CRW1</accession>
<dbReference type="PANTHER" id="PTHR42760">
    <property type="entry name" value="SHORT-CHAIN DEHYDROGENASES/REDUCTASES FAMILY MEMBER"/>
    <property type="match status" value="1"/>
</dbReference>
<reference evidence="3 4" key="1">
    <citation type="submission" date="2016-11" db="EMBL/GenBank/DDBJ databases">
        <title>Whole genomes of Flavobacteriaceae.</title>
        <authorList>
            <person name="Stine C."/>
            <person name="Li C."/>
            <person name="Tadesse D."/>
        </authorList>
    </citation>
    <scope>NUCLEOTIDE SEQUENCE [LARGE SCALE GENOMIC DNA]</scope>
    <source>
        <strain evidence="3 4">CCUG 60112</strain>
    </source>
</reference>
<dbReference type="PANTHER" id="PTHR42760:SF133">
    <property type="entry name" value="3-OXOACYL-[ACYL-CARRIER-PROTEIN] REDUCTASE"/>
    <property type="match status" value="1"/>
</dbReference>
<comment type="similarity">
    <text evidence="1">Belongs to the short-chain dehydrogenases/reductases (SDR) family.</text>
</comment>
<name>A0ABX4CRW1_9FLAO</name>
<dbReference type="RefSeq" id="WP_089058826.1">
    <property type="nucleotide sequence ID" value="NZ_MUHD01000028.1"/>
</dbReference>
<dbReference type="EMBL" id="MUHD01000028">
    <property type="protein sequence ID" value="OXB05314.1"/>
    <property type="molecule type" value="Genomic_DNA"/>
</dbReference>
<dbReference type="Gene3D" id="3.40.50.720">
    <property type="entry name" value="NAD(P)-binding Rossmann-like Domain"/>
    <property type="match status" value="1"/>
</dbReference>
<dbReference type="PRINTS" id="PR00081">
    <property type="entry name" value="GDHRDH"/>
</dbReference>
<organism evidence="3 4">
    <name type="scientific">Flavobacterium plurextorum</name>
    <dbReference type="NCBI Taxonomy" id="1114867"/>
    <lineage>
        <taxon>Bacteria</taxon>
        <taxon>Pseudomonadati</taxon>
        <taxon>Bacteroidota</taxon>
        <taxon>Flavobacteriia</taxon>
        <taxon>Flavobacteriales</taxon>
        <taxon>Flavobacteriaceae</taxon>
        <taxon>Flavobacterium</taxon>
    </lineage>
</organism>
<comment type="caution">
    <text evidence="3">The sequence shown here is derived from an EMBL/GenBank/DDBJ whole genome shotgun (WGS) entry which is preliminary data.</text>
</comment>
<evidence type="ECO:0000256" key="2">
    <source>
        <dbReference type="ARBA" id="ARBA00023002"/>
    </source>
</evidence>